<accession>A0A446CKT2</accession>
<dbReference type="AlphaFoldDB" id="A0A446CKT2"/>
<feature type="compositionally biased region" description="Basic and acidic residues" evidence="2">
    <location>
        <begin position="36"/>
        <end position="47"/>
    </location>
</feature>
<evidence type="ECO:0000313" key="4">
    <source>
        <dbReference type="Proteomes" id="UP000289184"/>
    </source>
</evidence>
<dbReference type="Proteomes" id="UP000289184">
    <property type="component" value="Unassembled WGS sequence"/>
</dbReference>
<organism evidence="3 4">
    <name type="scientific">Achromobacter agilis</name>
    <dbReference type="NCBI Taxonomy" id="1353888"/>
    <lineage>
        <taxon>Bacteria</taxon>
        <taxon>Pseudomonadati</taxon>
        <taxon>Pseudomonadota</taxon>
        <taxon>Betaproteobacteria</taxon>
        <taxon>Burkholderiales</taxon>
        <taxon>Alcaligenaceae</taxon>
        <taxon>Achromobacter</taxon>
    </lineage>
</organism>
<evidence type="ECO:0000256" key="2">
    <source>
        <dbReference type="SAM" id="MobiDB-lite"/>
    </source>
</evidence>
<evidence type="ECO:0000256" key="1">
    <source>
        <dbReference type="SAM" id="Coils"/>
    </source>
</evidence>
<sequence length="378" mass="43496">MPVPERGYWAKQAVGKARARPKLPALAGKPASETVTTRDETAPSRAMRSETKAILERDLVFEKDSSNRVDAHDLPMHKAILSVQQRLVRRVKEWQKARKDHEAALRRSENRPWEPNWSALNSGLRWPDFEEKGGYLFLKNEPCVARVTEKQIGRAVAILNAVAHAASSRGYTFLVPEAKAGALTLRRRGVDTLLRLTEHATVKEVKDKSIFYAHLGGIRKEPHPTGKLRIHFRISTRPEKFVSDEDGPLEEQLNDIFARLAKAEAAYAEHLHREAIQEKLREEAQVRWIERQQQLEQERKAQQLIETQLQREKEERENFLRDLCAEADAWRKSQSVECYLRHLREASGNSASSELREWLSRAEEAMRELDPTTRRLGS</sequence>
<feature type="region of interest" description="Disordered" evidence="2">
    <location>
        <begin position="19"/>
        <end position="47"/>
    </location>
</feature>
<feature type="coiled-coil region" evidence="1">
    <location>
        <begin position="292"/>
        <end position="322"/>
    </location>
</feature>
<protein>
    <submittedName>
        <fullName evidence="3">Uncharacterized protein</fullName>
    </submittedName>
</protein>
<keyword evidence="4" id="KW-1185">Reference proteome</keyword>
<proteinExistence type="predicted"/>
<evidence type="ECO:0000313" key="3">
    <source>
        <dbReference type="EMBL" id="SSW68537.1"/>
    </source>
</evidence>
<keyword evidence="1" id="KW-0175">Coiled coil</keyword>
<reference evidence="3 4" key="1">
    <citation type="submission" date="2018-07" db="EMBL/GenBank/DDBJ databases">
        <authorList>
            <person name="Peeters C."/>
        </authorList>
    </citation>
    <scope>NUCLEOTIDE SEQUENCE [LARGE SCALE GENOMIC DNA]</scope>
    <source>
        <strain evidence="3 4">LMG 3411</strain>
    </source>
</reference>
<dbReference type="EMBL" id="UFQB01000016">
    <property type="protein sequence ID" value="SSW68537.1"/>
    <property type="molecule type" value="Genomic_DNA"/>
</dbReference>
<name>A0A446CKT2_9BURK</name>
<gene>
    <name evidence="3" type="ORF">AGI3411_03729</name>
</gene>